<keyword evidence="3" id="KW-1185">Reference proteome</keyword>
<name>A0ABT3ZT87_9BURK</name>
<evidence type="ECO:0000256" key="1">
    <source>
        <dbReference type="SAM" id="MobiDB-lite"/>
    </source>
</evidence>
<feature type="region of interest" description="Disordered" evidence="1">
    <location>
        <begin position="37"/>
        <end position="73"/>
    </location>
</feature>
<dbReference type="EMBL" id="JAPMXC010000012">
    <property type="protein sequence ID" value="MCY0389766.1"/>
    <property type="molecule type" value="Genomic_DNA"/>
</dbReference>
<dbReference type="Proteomes" id="UP001082899">
    <property type="component" value="Unassembled WGS sequence"/>
</dbReference>
<gene>
    <name evidence="2" type="ORF">OVY01_21730</name>
</gene>
<accession>A0ABT3ZT87</accession>
<sequence length="90" mass="9911">MDDDALDELEGQLAALRMQALEQIALSQKIRLELERSAAGNVPVRGGTPSPAKPQRPSRERASRTPVPASVDASSWRTLGARLRHRMRLV</sequence>
<comment type="caution">
    <text evidence="2">The sequence shown here is derived from an EMBL/GenBank/DDBJ whole genome shotgun (WGS) entry which is preliminary data.</text>
</comment>
<protein>
    <submittedName>
        <fullName evidence="2">Uncharacterized protein</fullName>
    </submittedName>
</protein>
<reference evidence="2" key="1">
    <citation type="submission" date="2022-11" db="EMBL/GenBank/DDBJ databases">
        <title>Robbsia betulipollinis sp. nov., isolated from pollen of birch (Betula pendula).</title>
        <authorList>
            <person name="Shi H."/>
            <person name="Ambika Manirajan B."/>
            <person name="Ratering S."/>
            <person name="Geissler-Plaum R."/>
            <person name="Schnell S."/>
        </authorList>
    </citation>
    <scope>NUCLEOTIDE SEQUENCE</scope>
    <source>
        <strain evidence="2">Bb-Pol-6</strain>
    </source>
</reference>
<dbReference type="RefSeq" id="WP_267849695.1">
    <property type="nucleotide sequence ID" value="NZ_JAPMXC010000012.1"/>
</dbReference>
<proteinExistence type="predicted"/>
<organism evidence="2 3">
    <name type="scientific">Robbsia betulipollinis</name>
    <dbReference type="NCBI Taxonomy" id="2981849"/>
    <lineage>
        <taxon>Bacteria</taxon>
        <taxon>Pseudomonadati</taxon>
        <taxon>Pseudomonadota</taxon>
        <taxon>Betaproteobacteria</taxon>
        <taxon>Burkholderiales</taxon>
        <taxon>Burkholderiaceae</taxon>
        <taxon>Robbsia</taxon>
    </lineage>
</organism>
<evidence type="ECO:0000313" key="3">
    <source>
        <dbReference type="Proteomes" id="UP001082899"/>
    </source>
</evidence>
<evidence type="ECO:0000313" key="2">
    <source>
        <dbReference type="EMBL" id="MCY0389766.1"/>
    </source>
</evidence>